<protein>
    <recommendedName>
        <fullName evidence="5">Inner membrane-spanning protein YciB</fullName>
    </recommendedName>
</protein>
<dbReference type="GO" id="GO:0051301">
    <property type="term" value="P:cell division"/>
    <property type="evidence" value="ECO:0007669"/>
    <property type="project" value="UniProtKB-KW"/>
</dbReference>
<keyword evidence="6" id="KW-0131">Cell cycle</keyword>
<keyword evidence="1 5" id="KW-1003">Cell membrane</keyword>
<accession>A0A330LJ11</accession>
<dbReference type="GO" id="GO:0005886">
    <property type="term" value="C:plasma membrane"/>
    <property type="evidence" value="ECO:0007669"/>
    <property type="project" value="UniProtKB-SubCell"/>
</dbReference>
<name>A0A330LJ11_9GAMM</name>
<dbReference type="PANTHER" id="PTHR36917:SF1">
    <property type="entry name" value="INNER MEMBRANE-SPANNING PROTEIN YCIB"/>
    <property type="match status" value="1"/>
</dbReference>
<evidence type="ECO:0000256" key="1">
    <source>
        <dbReference type="ARBA" id="ARBA00022475"/>
    </source>
</evidence>
<keyword evidence="7" id="KW-1185">Reference proteome</keyword>
<dbReference type="HAMAP" id="MF_00189">
    <property type="entry name" value="YciB"/>
    <property type="match status" value="1"/>
</dbReference>
<dbReference type="OrthoDB" id="9788219at2"/>
<evidence type="ECO:0000313" key="7">
    <source>
        <dbReference type="Proteomes" id="UP000250163"/>
    </source>
</evidence>
<dbReference type="PANTHER" id="PTHR36917">
    <property type="entry name" value="INTRACELLULAR SEPTATION PROTEIN A-RELATED"/>
    <property type="match status" value="1"/>
</dbReference>
<feature type="transmembrane region" description="Helical" evidence="5">
    <location>
        <begin position="52"/>
        <end position="68"/>
    </location>
</feature>
<dbReference type="NCBIfam" id="NF001325">
    <property type="entry name" value="PRK00259.1-3"/>
    <property type="match status" value="1"/>
</dbReference>
<evidence type="ECO:0000256" key="3">
    <source>
        <dbReference type="ARBA" id="ARBA00022989"/>
    </source>
</evidence>
<feature type="transmembrane region" description="Helical" evidence="5">
    <location>
        <begin position="20"/>
        <end position="40"/>
    </location>
</feature>
<comment type="similarity">
    <text evidence="5">Belongs to the YciB family.</text>
</comment>
<evidence type="ECO:0000313" key="6">
    <source>
        <dbReference type="EMBL" id="SQD76569.1"/>
    </source>
</evidence>
<proteinExistence type="inferred from homology"/>
<dbReference type="AlphaFoldDB" id="A0A330LJ11"/>
<feature type="transmembrane region" description="Helical" evidence="5">
    <location>
        <begin position="117"/>
        <end position="139"/>
    </location>
</feature>
<dbReference type="PROSITE" id="PS51257">
    <property type="entry name" value="PROKAR_LIPOPROTEIN"/>
    <property type="match status" value="1"/>
</dbReference>
<dbReference type="EMBL" id="LS483250">
    <property type="protein sequence ID" value="SQD76569.1"/>
    <property type="molecule type" value="Genomic_DNA"/>
</dbReference>
<keyword evidence="3 5" id="KW-1133">Transmembrane helix</keyword>
<evidence type="ECO:0000256" key="2">
    <source>
        <dbReference type="ARBA" id="ARBA00022692"/>
    </source>
</evidence>
<dbReference type="InterPro" id="IPR006008">
    <property type="entry name" value="YciB"/>
</dbReference>
<dbReference type="NCBIfam" id="TIGR00997">
    <property type="entry name" value="ispZ"/>
    <property type="match status" value="1"/>
</dbReference>
<comment type="function">
    <text evidence="5">Plays a role in cell envelope biogenesis, maintenance of cell envelope integrity and membrane homeostasis.</text>
</comment>
<evidence type="ECO:0000256" key="4">
    <source>
        <dbReference type="ARBA" id="ARBA00023136"/>
    </source>
</evidence>
<dbReference type="Pfam" id="PF04279">
    <property type="entry name" value="IspA"/>
    <property type="match status" value="1"/>
</dbReference>
<dbReference type="RefSeq" id="WP_112711748.1">
    <property type="nucleotide sequence ID" value="NZ_LS483250.1"/>
</dbReference>
<dbReference type="NCBIfam" id="NF001324">
    <property type="entry name" value="PRK00259.1-2"/>
    <property type="match status" value="1"/>
</dbReference>
<keyword evidence="5" id="KW-0997">Cell inner membrane</keyword>
<keyword evidence="4 5" id="KW-0472">Membrane</keyword>
<gene>
    <name evidence="5 6" type="primary">yciB</name>
    <name evidence="6" type="ORF">MORIYA_0091</name>
</gene>
<feature type="transmembrane region" description="Helical" evidence="5">
    <location>
        <begin position="151"/>
        <end position="170"/>
    </location>
</feature>
<evidence type="ECO:0000256" key="5">
    <source>
        <dbReference type="HAMAP-Rule" id="MF_00189"/>
    </source>
</evidence>
<dbReference type="KEGG" id="mya:MORIYA_0091"/>
<organism evidence="6 7">
    <name type="scientific">Moritella yayanosii</name>
    <dbReference type="NCBI Taxonomy" id="69539"/>
    <lineage>
        <taxon>Bacteria</taxon>
        <taxon>Pseudomonadati</taxon>
        <taxon>Pseudomonadota</taxon>
        <taxon>Gammaproteobacteria</taxon>
        <taxon>Alteromonadales</taxon>
        <taxon>Moritellaceae</taxon>
        <taxon>Moritella</taxon>
    </lineage>
</organism>
<sequence length="181" mass="21160">MKQFTEFLPLIVFFIIYKMYDIYSATAALIAVTACTLIFSWFKYRKVEKMQLITFAMVSVFGGITLFTQDSSFIKWKVTIIYCLFSIVLLVSQYAFKHNLIKKMLGKEMVLPEFVWARVNTAWAIFFLALAGLNHYIAFNMSEELWVDFKVFGVLGIMLAFTILTVVYLYRYMPKENSDNK</sequence>
<feature type="transmembrane region" description="Helical" evidence="5">
    <location>
        <begin position="74"/>
        <end position="96"/>
    </location>
</feature>
<keyword evidence="2 5" id="KW-0812">Transmembrane</keyword>
<reference evidence="7" key="1">
    <citation type="submission" date="2018-05" db="EMBL/GenBank/DDBJ databases">
        <authorList>
            <person name="Cea G.-C."/>
            <person name="William W."/>
        </authorList>
    </citation>
    <scope>NUCLEOTIDE SEQUENCE [LARGE SCALE GENOMIC DNA]</scope>
    <source>
        <strain evidence="7">DB21MT 5</strain>
    </source>
</reference>
<comment type="subcellular location">
    <subcellularLocation>
        <location evidence="5">Cell inner membrane</location>
        <topology evidence="5">Multi-pass membrane protein</topology>
    </subcellularLocation>
</comment>
<keyword evidence="6" id="KW-0132">Cell division</keyword>
<dbReference type="Proteomes" id="UP000250163">
    <property type="component" value="Chromosome MORIYA"/>
</dbReference>